<dbReference type="Proteomes" id="UP000254047">
    <property type="component" value="Unassembled WGS sequence"/>
</dbReference>
<protein>
    <submittedName>
        <fullName evidence="1">Uncharacterized protein</fullName>
    </submittedName>
</protein>
<accession>A0A380FVI7</accession>
<gene>
    <name evidence="1" type="ORF">NCTC13830_00356</name>
</gene>
<dbReference type="EMBL" id="UHDO01000001">
    <property type="protein sequence ID" value="SUM42834.1"/>
    <property type="molecule type" value="Genomic_DNA"/>
</dbReference>
<name>A0A380FVI7_9STAP</name>
<evidence type="ECO:0000313" key="2">
    <source>
        <dbReference type="Proteomes" id="UP000254047"/>
    </source>
</evidence>
<dbReference type="AlphaFoldDB" id="A0A380FVI7"/>
<proteinExistence type="predicted"/>
<organism evidence="1 2">
    <name type="scientific">Staphylococcus petrasii</name>
    <dbReference type="NCBI Taxonomy" id="1276936"/>
    <lineage>
        <taxon>Bacteria</taxon>
        <taxon>Bacillati</taxon>
        <taxon>Bacillota</taxon>
        <taxon>Bacilli</taxon>
        <taxon>Bacillales</taxon>
        <taxon>Staphylococcaceae</taxon>
        <taxon>Staphylococcus</taxon>
    </lineage>
</organism>
<evidence type="ECO:0000313" key="1">
    <source>
        <dbReference type="EMBL" id="SUM42834.1"/>
    </source>
</evidence>
<sequence length="50" mass="5762">MIKLDNAAKKIAIKALLKPPFVRTPEEQALAAMYSRAIWIKKYKGKKYLI</sequence>
<reference evidence="1 2" key="1">
    <citation type="submission" date="2018-06" db="EMBL/GenBank/DDBJ databases">
        <authorList>
            <consortium name="Pathogen Informatics"/>
            <person name="Doyle S."/>
        </authorList>
    </citation>
    <scope>NUCLEOTIDE SEQUENCE [LARGE SCALE GENOMIC DNA]</scope>
    <source>
        <strain evidence="1 2">NCTC13830</strain>
    </source>
</reference>
<dbReference type="RefSeq" id="WP_167849353.1">
    <property type="nucleotide sequence ID" value="NZ_PPQT01000043.1"/>
</dbReference>